<dbReference type="STRING" id="1209962.L0PAW3"/>
<dbReference type="AlphaFoldDB" id="L0PAW3"/>
<keyword evidence="5" id="KW-0539">Nucleus</keyword>
<keyword evidence="3" id="KW-0698">rRNA processing</keyword>
<dbReference type="Gene3D" id="3.30.230.70">
    <property type="entry name" value="GHMP Kinase, N-terminal domain"/>
    <property type="match status" value="1"/>
</dbReference>
<dbReference type="GO" id="GO:0071028">
    <property type="term" value="P:nuclear mRNA surveillance"/>
    <property type="evidence" value="ECO:0007669"/>
    <property type="project" value="TreeGrafter"/>
</dbReference>
<dbReference type="VEuPathDB" id="FungiDB:PNEJI1_002746"/>
<organism evidence="9">
    <name type="scientific">Pneumocystis jirovecii</name>
    <name type="common">Human pneumocystis pneumonia agent</name>
    <dbReference type="NCBI Taxonomy" id="42068"/>
    <lineage>
        <taxon>Eukaryota</taxon>
        <taxon>Fungi</taxon>
        <taxon>Dikarya</taxon>
        <taxon>Ascomycota</taxon>
        <taxon>Taphrinomycotina</taxon>
        <taxon>Pneumocystomycetes</taxon>
        <taxon>Pneumocystaceae</taxon>
        <taxon>Pneumocystis</taxon>
    </lineage>
</organism>
<accession>L0PEK5</accession>
<dbReference type="EMBL" id="CAKM01000189">
    <property type="protein sequence ID" value="CCJ29503.1"/>
    <property type="molecule type" value="Genomic_DNA"/>
</dbReference>
<name>L0PAW3_PNEJI</name>
<evidence type="ECO:0000256" key="2">
    <source>
        <dbReference type="ARBA" id="ARBA00006678"/>
    </source>
</evidence>
<evidence type="ECO:0000313" key="9">
    <source>
        <dbReference type="Proteomes" id="UP000010422"/>
    </source>
</evidence>
<feature type="domain" description="Exoribonuclease phosphorolytic" evidence="6">
    <location>
        <begin position="3"/>
        <end position="131"/>
    </location>
</feature>
<comment type="similarity">
    <text evidence="2">Belongs to the RNase PH family.</text>
</comment>
<dbReference type="EMBL" id="CAKM01000266">
    <property type="protein sequence ID" value="CCJ30798.1"/>
    <property type="molecule type" value="Genomic_DNA"/>
</dbReference>
<sequence>MENIFFKTSLLTRVEGSCIYEEDLFLTKIGPNKILCAVIGPSETKTRDEVIGEATIDVIVRPDVRGSSTKDIQMEQIIWKTISPMIMRTMYPHTLIQMVIQIISREKSENIVSLLAAILNTTFISLLDSGVAMTNTFSAVSLAVLSKEGETSIILNPSLKILNDATSSHVVCYAFPDEKLILCDSIGFFTENQFIEILSKALIACKDTHERIKAAIIEKMKEK</sequence>
<dbReference type="GO" id="GO:0016075">
    <property type="term" value="P:rRNA catabolic process"/>
    <property type="evidence" value="ECO:0007669"/>
    <property type="project" value="TreeGrafter"/>
</dbReference>
<protein>
    <recommendedName>
        <fullName evidence="6">Exoribonuclease phosphorolytic domain-containing protein</fullName>
    </recommendedName>
</protein>
<dbReference type="GO" id="GO:0000176">
    <property type="term" value="C:nuclear exosome (RNase complex)"/>
    <property type="evidence" value="ECO:0007669"/>
    <property type="project" value="UniProtKB-ARBA"/>
</dbReference>
<dbReference type="FunCoup" id="L0PAW3">
    <property type="interactions" value="153"/>
</dbReference>
<dbReference type="GO" id="GO:0006364">
    <property type="term" value="P:rRNA processing"/>
    <property type="evidence" value="ECO:0007669"/>
    <property type="project" value="UniProtKB-KW"/>
</dbReference>
<evidence type="ECO:0000313" key="8">
    <source>
        <dbReference type="EMBL" id="CCJ30798.1"/>
    </source>
</evidence>
<comment type="subcellular location">
    <subcellularLocation>
        <location evidence="1">Nucleus</location>
        <location evidence="1">Nucleolus</location>
    </subcellularLocation>
</comment>
<dbReference type="InterPro" id="IPR020568">
    <property type="entry name" value="Ribosomal_Su5_D2-typ_SF"/>
</dbReference>
<dbReference type="Proteomes" id="UP000010422">
    <property type="component" value="Unassembled WGS sequence"/>
</dbReference>
<dbReference type="InterPro" id="IPR027408">
    <property type="entry name" value="PNPase/RNase_PH_dom_sf"/>
</dbReference>
<dbReference type="GO" id="GO:0005730">
    <property type="term" value="C:nucleolus"/>
    <property type="evidence" value="ECO:0007669"/>
    <property type="project" value="UniProtKB-SubCell"/>
</dbReference>
<dbReference type="GO" id="GO:0003723">
    <property type="term" value="F:RNA binding"/>
    <property type="evidence" value="ECO:0007669"/>
    <property type="project" value="TreeGrafter"/>
</dbReference>
<dbReference type="GO" id="GO:0034475">
    <property type="term" value="P:U4 snRNA 3'-end processing"/>
    <property type="evidence" value="ECO:0007669"/>
    <property type="project" value="TreeGrafter"/>
</dbReference>
<reference evidence="7 9" key="1">
    <citation type="journal article" date="2012" name="MBio">
        <title>De novo assembly of the Pneumocystis jirovecii genome from a single bronchoalveolar lavage fluid specimen from a patient.</title>
        <authorList>
            <person name="Cisse O.H."/>
            <person name="Pagni M."/>
            <person name="Hauser P.M."/>
        </authorList>
    </citation>
    <scope>NUCLEOTIDE SEQUENCE [LARGE SCALE GENOMIC DNA]</scope>
    <source>
        <strain evidence="7 9">SE8</strain>
    </source>
</reference>
<evidence type="ECO:0000256" key="5">
    <source>
        <dbReference type="ARBA" id="ARBA00023242"/>
    </source>
</evidence>
<dbReference type="SUPFAM" id="SSF54211">
    <property type="entry name" value="Ribosomal protein S5 domain 2-like"/>
    <property type="match status" value="1"/>
</dbReference>
<dbReference type="PANTHER" id="PTHR11953:SF1">
    <property type="entry name" value="EXOSOME COMPLEX COMPONENT RRP46"/>
    <property type="match status" value="1"/>
</dbReference>
<gene>
    <name evidence="8" type="ORF">PNEJI1_002350</name>
    <name evidence="7" type="ORF">PNEJI1_002746</name>
</gene>
<dbReference type="SUPFAM" id="SSF55666">
    <property type="entry name" value="Ribonuclease PH domain 2-like"/>
    <property type="match status" value="1"/>
</dbReference>
<dbReference type="Pfam" id="PF01138">
    <property type="entry name" value="RNase_PH"/>
    <property type="match status" value="1"/>
</dbReference>
<evidence type="ECO:0000259" key="6">
    <source>
        <dbReference type="Pfam" id="PF01138"/>
    </source>
</evidence>
<dbReference type="InterPro" id="IPR050080">
    <property type="entry name" value="RNase_PH"/>
</dbReference>
<dbReference type="InterPro" id="IPR036345">
    <property type="entry name" value="ExoRNase_PH_dom2_sf"/>
</dbReference>
<keyword evidence="4" id="KW-0271">Exosome</keyword>
<accession>L0PAW3</accession>
<dbReference type="InterPro" id="IPR001247">
    <property type="entry name" value="ExoRNase_PH_dom1"/>
</dbReference>
<dbReference type="InParanoid" id="L0PAW3"/>
<evidence type="ECO:0000256" key="3">
    <source>
        <dbReference type="ARBA" id="ARBA00022552"/>
    </source>
</evidence>
<proteinExistence type="inferred from homology"/>
<dbReference type="PANTHER" id="PTHR11953">
    <property type="entry name" value="EXOSOME COMPLEX COMPONENT"/>
    <property type="match status" value="1"/>
</dbReference>
<dbReference type="GO" id="GO:0000177">
    <property type="term" value="C:cytoplasmic exosome (RNase complex)"/>
    <property type="evidence" value="ECO:0007669"/>
    <property type="project" value="TreeGrafter"/>
</dbReference>
<dbReference type="GO" id="GO:0071051">
    <property type="term" value="P:poly(A)-dependent snoRNA 3'-end processing"/>
    <property type="evidence" value="ECO:0007669"/>
    <property type="project" value="TreeGrafter"/>
</dbReference>
<dbReference type="VEuPathDB" id="FungiDB:PNEJI1_002350"/>
<evidence type="ECO:0000313" key="7">
    <source>
        <dbReference type="EMBL" id="CCJ29503.1"/>
    </source>
</evidence>
<evidence type="ECO:0000256" key="1">
    <source>
        <dbReference type="ARBA" id="ARBA00004604"/>
    </source>
</evidence>
<comment type="caution">
    <text evidence="7">The sequence shown here is derived from an EMBL/GenBank/DDBJ whole genome shotgun (WGS) entry which is preliminary data.</text>
</comment>
<evidence type="ECO:0000256" key="4">
    <source>
        <dbReference type="ARBA" id="ARBA00022835"/>
    </source>
</evidence>